<evidence type="ECO:0000313" key="1">
    <source>
        <dbReference type="EMBL" id="SFT37759.1"/>
    </source>
</evidence>
<protein>
    <submittedName>
        <fullName evidence="1">Uncharacterized protein</fullName>
    </submittedName>
</protein>
<gene>
    <name evidence="1" type="ORF">SAMN05192562_1011</name>
</gene>
<dbReference type="EMBL" id="FPAU01000001">
    <property type="protein sequence ID" value="SFT37759.1"/>
    <property type="molecule type" value="Genomic_DNA"/>
</dbReference>
<organism evidence="1 2">
    <name type="scientific">Kosakonia arachidis</name>
    <dbReference type="NCBI Taxonomy" id="551989"/>
    <lineage>
        <taxon>Bacteria</taxon>
        <taxon>Pseudomonadati</taxon>
        <taxon>Pseudomonadota</taxon>
        <taxon>Gammaproteobacteria</taxon>
        <taxon>Enterobacterales</taxon>
        <taxon>Enterobacteriaceae</taxon>
        <taxon>Kosakonia</taxon>
    </lineage>
</organism>
<proteinExistence type="predicted"/>
<feature type="non-terminal residue" evidence="1">
    <location>
        <position position="1"/>
    </location>
</feature>
<keyword evidence="2" id="KW-1185">Reference proteome</keyword>
<accession>A0A1I6XHF9</accession>
<reference evidence="2" key="1">
    <citation type="submission" date="2016-10" db="EMBL/GenBank/DDBJ databases">
        <authorList>
            <person name="Varghese N."/>
            <person name="Submissions S."/>
        </authorList>
    </citation>
    <scope>NUCLEOTIDE SEQUENCE [LARGE SCALE GENOMIC DNA]</scope>
    <source>
        <strain evidence="2">Ah-143</strain>
    </source>
</reference>
<name>A0A1I6XHF9_9ENTR</name>
<dbReference type="AlphaFoldDB" id="A0A1I6XHF9"/>
<dbReference type="Proteomes" id="UP000199187">
    <property type="component" value="Unassembled WGS sequence"/>
</dbReference>
<evidence type="ECO:0000313" key="2">
    <source>
        <dbReference type="Proteomes" id="UP000199187"/>
    </source>
</evidence>
<sequence length="44" mass="5146">AVMAFLDYQFVFCRKMAPEIEAVMSAGSNVHHLFKEWPIFGDRR</sequence>